<proteinExistence type="predicted"/>
<dbReference type="PATRIC" id="fig|1359196.3.peg.511"/>
<dbReference type="Proteomes" id="UP000033475">
    <property type="component" value="Unassembled WGS sequence"/>
</dbReference>
<evidence type="ECO:0000313" key="2">
    <source>
        <dbReference type="Proteomes" id="UP000033475"/>
    </source>
</evidence>
<sequence>MLSSLKKQFDNDKAFLLNHTKEFLTTSGVGVPLETNRAKIEEAVEKGSFTEALQGLEILRHEKTGIKLTKIEGKNGETSILIRDGRNNPNEKIVLGTEAFEMQYLNAIRGAIDIAKTENKPELALKLNKEAVKFINSFNALNMEKSQENISKNMQTEIDNVAELLGTNGIKNAHKKLNVAKDFQNFNDEHCNIVTLSKVTNDEGKEHIVVEAEVAFKGLTKEQKQEYQNREGKNWYNVMPEWERKLVDQYADTIQNGRHVIPTQLRQIVGMKNAFEKIGAITDKDGKNFETLLISKHAGTLASISNDIDSRQKITDLNARQAQEWLEDGVTIHTNTLNSGPIGAGNDPTIVDQTKKSMENVGGKNTNTPLNLFRLIGVTNNFSGVVIL</sequence>
<dbReference type="AlphaFoldDB" id="A0A0F3MQZ7"/>
<protein>
    <submittedName>
        <fullName evidence="1">Uncharacterized protein</fullName>
    </submittedName>
</protein>
<gene>
    <name evidence="1" type="ORF">RFEPED_0528</name>
</gene>
<accession>A0A0F3MQZ7</accession>
<comment type="caution">
    <text evidence="1">The sequence shown here is derived from an EMBL/GenBank/DDBJ whole genome shotgun (WGS) entry which is preliminary data.</text>
</comment>
<name>A0A0F3MQZ7_RICFI</name>
<reference evidence="1 2" key="1">
    <citation type="submission" date="2015-01" db="EMBL/GenBank/DDBJ databases">
        <title>Genome Sequencing of Rickettsiales.</title>
        <authorList>
            <person name="Daugherty S.C."/>
            <person name="Su Q."/>
            <person name="Abolude K."/>
            <person name="Beier-Sexton M."/>
            <person name="Carlyon J.A."/>
            <person name="Carter R."/>
            <person name="Day N.P."/>
            <person name="Dumler S.J."/>
            <person name="Dyachenko V."/>
            <person name="Godinez A."/>
            <person name="Kurtti T.J."/>
            <person name="Lichay M."/>
            <person name="Mullins K.E."/>
            <person name="Ott S."/>
            <person name="Pappas-Brown V."/>
            <person name="Paris D.H."/>
            <person name="Patel P."/>
            <person name="Richards A.L."/>
            <person name="Sadzewicz L."/>
            <person name="Sears K."/>
            <person name="Seidman D."/>
            <person name="Sengamalay N."/>
            <person name="Stenos J."/>
            <person name="Tallon L.J."/>
            <person name="Vincent G."/>
            <person name="Fraser C.M."/>
            <person name="Munderloh U."/>
            <person name="Dunning-Hotopp J.C."/>
        </authorList>
    </citation>
    <scope>NUCLEOTIDE SEQUENCE [LARGE SCALE GENOMIC DNA]</scope>
    <source>
        <strain evidence="1 2">Pedreira</strain>
    </source>
</reference>
<dbReference type="RefSeq" id="WP_011270504.1">
    <property type="nucleotide sequence ID" value="NZ_LANQ01000001.1"/>
</dbReference>
<organism evidence="1 2">
    <name type="scientific">Rickettsia felis str. Pedreira</name>
    <dbReference type="NCBI Taxonomy" id="1359196"/>
    <lineage>
        <taxon>Bacteria</taxon>
        <taxon>Pseudomonadati</taxon>
        <taxon>Pseudomonadota</taxon>
        <taxon>Alphaproteobacteria</taxon>
        <taxon>Rickettsiales</taxon>
        <taxon>Rickettsiaceae</taxon>
        <taxon>Rickettsieae</taxon>
        <taxon>Rickettsia</taxon>
        <taxon>spotted fever group</taxon>
    </lineage>
</organism>
<dbReference type="EMBL" id="LANQ01000001">
    <property type="protein sequence ID" value="KJV58155.1"/>
    <property type="molecule type" value="Genomic_DNA"/>
</dbReference>
<evidence type="ECO:0000313" key="1">
    <source>
        <dbReference type="EMBL" id="KJV58155.1"/>
    </source>
</evidence>